<comment type="caution">
    <text evidence="1">The sequence shown here is derived from an EMBL/GenBank/DDBJ whole genome shotgun (WGS) entry which is preliminary data.</text>
</comment>
<protein>
    <submittedName>
        <fullName evidence="1">Uncharacterized protein</fullName>
    </submittedName>
</protein>
<gene>
    <name evidence="1" type="ORF">S01H4_62091</name>
</gene>
<reference evidence="1" key="1">
    <citation type="journal article" date="2014" name="Front. Microbiol.">
        <title>High frequency of phylogenetically diverse reductive dehalogenase-homologous genes in deep subseafloor sedimentary metagenomes.</title>
        <authorList>
            <person name="Kawai M."/>
            <person name="Futagami T."/>
            <person name="Toyoda A."/>
            <person name="Takaki Y."/>
            <person name="Nishi S."/>
            <person name="Hori S."/>
            <person name="Arai W."/>
            <person name="Tsubouchi T."/>
            <person name="Morono Y."/>
            <person name="Uchiyama I."/>
            <person name="Ito T."/>
            <person name="Fujiyama A."/>
            <person name="Inagaki F."/>
            <person name="Takami H."/>
        </authorList>
    </citation>
    <scope>NUCLEOTIDE SEQUENCE</scope>
    <source>
        <strain evidence="1">Expedition CK06-06</strain>
    </source>
</reference>
<dbReference type="AlphaFoldDB" id="X1EG31"/>
<proteinExistence type="predicted"/>
<name>X1EG31_9ZZZZ</name>
<dbReference type="EMBL" id="BART01036967">
    <property type="protein sequence ID" value="GAH16099.1"/>
    <property type="molecule type" value="Genomic_DNA"/>
</dbReference>
<sequence length="40" mass="4482">MVPIITALKSADKAFADDDKFVSNYLSLRQNPARFKPEAL</sequence>
<evidence type="ECO:0000313" key="1">
    <source>
        <dbReference type="EMBL" id="GAH16099.1"/>
    </source>
</evidence>
<feature type="non-terminal residue" evidence="1">
    <location>
        <position position="40"/>
    </location>
</feature>
<organism evidence="1">
    <name type="scientific">marine sediment metagenome</name>
    <dbReference type="NCBI Taxonomy" id="412755"/>
    <lineage>
        <taxon>unclassified sequences</taxon>
        <taxon>metagenomes</taxon>
        <taxon>ecological metagenomes</taxon>
    </lineage>
</organism>
<accession>X1EG31</accession>